<gene>
    <name evidence="1" type="ORF">MLD38_001261</name>
</gene>
<evidence type="ECO:0000313" key="1">
    <source>
        <dbReference type="EMBL" id="KAI4388984.1"/>
    </source>
</evidence>
<sequence>MTPVAAPLPFPGNSSSTSEEAEEDHQVAYNPNHNHQQQQQQLVLINERKRRRMISNRESARRSRMRKQRHLDELWSQVVWLREENCRLSEGLTRASEVGDVAAQENARLKEEVSILRGMLANMQLDTTFSTLGDLEDVSCDNIATRVMAESSE</sequence>
<accession>A0ACB9SGL7</accession>
<dbReference type="EMBL" id="CM042880">
    <property type="protein sequence ID" value="KAI4388984.1"/>
    <property type="molecule type" value="Genomic_DNA"/>
</dbReference>
<dbReference type="Proteomes" id="UP001057402">
    <property type="component" value="Chromosome 1"/>
</dbReference>
<proteinExistence type="predicted"/>
<evidence type="ECO:0000313" key="2">
    <source>
        <dbReference type="Proteomes" id="UP001057402"/>
    </source>
</evidence>
<protein>
    <submittedName>
        <fullName evidence="1">Uncharacterized protein</fullName>
    </submittedName>
</protein>
<organism evidence="1 2">
    <name type="scientific">Melastoma candidum</name>
    <dbReference type="NCBI Taxonomy" id="119954"/>
    <lineage>
        <taxon>Eukaryota</taxon>
        <taxon>Viridiplantae</taxon>
        <taxon>Streptophyta</taxon>
        <taxon>Embryophyta</taxon>
        <taxon>Tracheophyta</taxon>
        <taxon>Spermatophyta</taxon>
        <taxon>Magnoliopsida</taxon>
        <taxon>eudicotyledons</taxon>
        <taxon>Gunneridae</taxon>
        <taxon>Pentapetalae</taxon>
        <taxon>rosids</taxon>
        <taxon>malvids</taxon>
        <taxon>Myrtales</taxon>
        <taxon>Melastomataceae</taxon>
        <taxon>Melastomatoideae</taxon>
        <taxon>Melastomateae</taxon>
        <taxon>Melastoma</taxon>
    </lineage>
</organism>
<keyword evidence="2" id="KW-1185">Reference proteome</keyword>
<comment type="caution">
    <text evidence="1">The sequence shown here is derived from an EMBL/GenBank/DDBJ whole genome shotgun (WGS) entry which is preliminary data.</text>
</comment>
<reference evidence="2" key="1">
    <citation type="journal article" date="2023" name="Front. Plant Sci.">
        <title>Chromosomal-level genome assembly of Melastoma candidum provides insights into trichome evolution.</title>
        <authorList>
            <person name="Zhong Y."/>
            <person name="Wu W."/>
            <person name="Sun C."/>
            <person name="Zou P."/>
            <person name="Liu Y."/>
            <person name="Dai S."/>
            <person name="Zhou R."/>
        </authorList>
    </citation>
    <scope>NUCLEOTIDE SEQUENCE [LARGE SCALE GENOMIC DNA]</scope>
</reference>
<name>A0ACB9SGL7_9MYRT</name>